<evidence type="ECO:0000259" key="2">
    <source>
        <dbReference type="PROSITE" id="PS51199"/>
    </source>
</evidence>
<dbReference type="InterPro" id="IPR027032">
    <property type="entry name" value="Twinkle-like"/>
</dbReference>
<sequence>MAESEFIHKEPCPKCGSKDNLARYSDGHAHCFTQGCKHWEPPTDGQEYTPRATAGRKVGKDLILDGEVRALPKRKLTEETCQKFGYTVGTSSKGNTVQLAPYFDGTTLVAQKMRDAEKNFVTLGEFKSAGLFGQQLWRDGGKKIVITEGEIDCMTVSQLQGNKWPVVSVPNGAQGAAKALKKHLEWLEQFEEVVLLFDMDEPGREAMAECAPLFTPGKCKLASLPNGFKDPNEMLLAGRGSEVIDAIWGAKSYRPDGLVNIKDIREQLRKAVEIGLPWFLPELTDITYGRRYGEIYGLGAGTGVGKTDLLTQQLAYDISVLKLRVGTIFLEQAPTETAKRVAGKLKGKRFHVPDDGWTQEELEAAVDELEAADSLIMYDSFGETEWDIVKSKVRFMAVSEGIRVIYIDHLTAMADTADEKGSLEQIMKEMAGLAKELDIIITFVSHLTTPEKGKSHEEGGRVTIRHFKGSRAIGFWSYYMFGLERDQQADDESIRQVTTLRVLKDRYTGQATGKTIYLGYDAETGLLKALDGNPFDDESGSSKQPPWDEDSPF</sequence>
<dbReference type="HAMAP" id="MF_04154">
    <property type="entry name" value="Helic_Prim_T7"/>
    <property type="match status" value="1"/>
</dbReference>
<evidence type="ECO:0000256" key="1">
    <source>
        <dbReference type="SAM" id="MobiDB-lite"/>
    </source>
</evidence>
<dbReference type="GO" id="GO:0008270">
    <property type="term" value="F:zinc ion binding"/>
    <property type="evidence" value="ECO:0007669"/>
    <property type="project" value="InterPro"/>
</dbReference>
<dbReference type="Proteomes" id="UP000193228">
    <property type="component" value="Unassembled WGS sequence"/>
</dbReference>
<reference evidence="4" key="1">
    <citation type="submission" date="2017-04" db="EMBL/GenBank/DDBJ databases">
        <authorList>
            <person name="Varghese N."/>
            <person name="Submissions S."/>
        </authorList>
    </citation>
    <scope>NUCLEOTIDE SEQUENCE [LARGE SCALE GENOMIC DNA]</scope>
    <source>
        <strain evidence="4">LMG 29540</strain>
    </source>
</reference>
<evidence type="ECO:0000313" key="3">
    <source>
        <dbReference type="EMBL" id="SMG43498.1"/>
    </source>
</evidence>
<dbReference type="CDD" id="cd19483">
    <property type="entry name" value="RecA-like_Gp4D_helicase"/>
    <property type="match status" value="1"/>
</dbReference>
<dbReference type="GO" id="GO:0005524">
    <property type="term" value="F:ATP binding"/>
    <property type="evidence" value="ECO:0007669"/>
    <property type="project" value="InterPro"/>
</dbReference>
<feature type="region of interest" description="Disordered" evidence="1">
    <location>
        <begin position="531"/>
        <end position="553"/>
    </location>
</feature>
<dbReference type="SUPFAM" id="SSF57783">
    <property type="entry name" value="Zinc beta-ribbon"/>
    <property type="match status" value="1"/>
</dbReference>
<keyword evidence="4" id="KW-1185">Reference proteome</keyword>
<dbReference type="InterPro" id="IPR027417">
    <property type="entry name" value="P-loop_NTPase"/>
</dbReference>
<dbReference type="PANTHER" id="PTHR12873:SF0">
    <property type="entry name" value="TWINKLE MTDNA HELICASE"/>
    <property type="match status" value="1"/>
</dbReference>
<dbReference type="AlphaFoldDB" id="A0A1X7KPJ5"/>
<evidence type="ECO:0000313" key="4">
    <source>
        <dbReference type="Proteomes" id="UP000193228"/>
    </source>
</evidence>
<protein>
    <submittedName>
        <fullName evidence="3">Twinkle protein</fullName>
    </submittedName>
</protein>
<dbReference type="SUPFAM" id="SSF52540">
    <property type="entry name" value="P-loop containing nucleoside triphosphate hydrolases"/>
    <property type="match status" value="1"/>
</dbReference>
<organism evidence="3 4">
    <name type="scientific">Paraburkholderia susongensis</name>
    <dbReference type="NCBI Taxonomy" id="1515439"/>
    <lineage>
        <taxon>Bacteria</taxon>
        <taxon>Pseudomonadati</taxon>
        <taxon>Pseudomonadota</taxon>
        <taxon>Betaproteobacteria</taxon>
        <taxon>Burkholderiales</taxon>
        <taxon>Burkholderiaceae</taxon>
        <taxon>Paraburkholderia</taxon>
    </lineage>
</organism>
<dbReference type="SUPFAM" id="SSF56731">
    <property type="entry name" value="DNA primase core"/>
    <property type="match status" value="1"/>
</dbReference>
<dbReference type="Pfam" id="PF03796">
    <property type="entry name" value="DnaB_C"/>
    <property type="match status" value="1"/>
</dbReference>
<dbReference type="GO" id="GO:0006260">
    <property type="term" value="P:DNA replication"/>
    <property type="evidence" value="ECO:0007669"/>
    <property type="project" value="InterPro"/>
</dbReference>
<name>A0A1X7KPJ5_9BURK</name>
<dbReference type="PROSITE" id="PS51199">
    <property type="entry name" value="SF4_HELICASE"/>
    <property type="match status" value="1"/>
</dbReference>
<dbReference type="InterPro" id="IPR046394">
    <property type="entry name" value="Helic_Prim_T7"/>
</dbReference>
<proteinExistence type="inferred from homology"/>
<dbReference type="Gene3D" id="3.40.1360.10">
    <property type="match status" value="1"/>
</dbReference>
<dbReference type="PANTHER" id="PTHR12873">
    <property type="entry name" value="T7-LIKE MITOCHONDRIAL DNA HELICASE"/>
    <property type="match status" value="1"/>
</dbReference>
<dbReference type="GO" id="GO:0003697">
    <property type="term" value="F:single-stranded DNA binding"/>
    <property type="evidence" value="ECO:0007669"/>
    <property type="project" value="InterPro"/>
</dbReference>
<dbReference type="InterPro" id="IPR048774">
    <property type="entry name" value="Helic-prim_T7_N"/>
</dbReference>
<accession>A0A1X7KPJ5</accession>
<dbReference type="OrthoDB" id="5959484at2"/>
<dbReference type="InterPro" id="IPR007694">
    <property type="entry name" value="DNA_helicase_DnaB-like_C"/>
</dbReference>
<dbReference type="Pfam" id="PF21268">
    <property type="entry name" value="Helic-prim_T7_N"/>
    <property type="match status" value="1"/>
</dbReference>
<feature type="domain" description="SF4 helicase" evidence="2">
    <location>
        <begin position="269"/>
        <end position="534"/>
    </location>
</feature>
<dbReference type="InterPro" id="IPR034154">
    <property type="entry name" value="TOPRIM_DnaG/twinkle"/>
</dbReference>
<dbReference type="EMBL" id="FXAT01000004">
    <property type="protein sequence ID" value="SMG43498.1"/>
    <property type="molecule type" value="Genomic_DNA"/>
</dbReference>
<gene>
    <name evidence="3" type="ORF">SAMN06265784_104165</name>
</gene>
<dbReference type="CDD" id="cd01029">
    <property type="entry name" value="TOPRIM_primases"/>
    <property type="match status" value="1"/>
</dbReference>
<dbReference type="InterPro" id="IPR006171">
    <property type="entry name" value="TOPRIM_dom"/>
</dbReference>
<dbReference type="GO" id="GO:0043139">
    <property type="term" value="F:5'-3' DNA helicase activity"/>
    <property type="evidence" value="ECO:0007669"/>
    <property type="project" value="InterPro"/>
</dbReference>
<dbReference type="SMART" id="SM00493">
    <property type="entry name" value="TOPRIM"/>
    <property type="match status" value="1"/>
</dbReference>
<dbReference type="InterPro" id="IPR013237">
    <property type="entry name" value="Phage_T7_Gp4_N"/>
</dbReference>
<dbReference type="Gene3D" id="2.20.25.10">
    <property type="match status" value="1"/>
</dbReference>
<dbReference type="SMART" id="SM00778">
    <property type="entry name" value="Prim_Zn_Ribbon"/>
    <property type="match status" value="1"/>
</dbReference>
<dbReference type="Gene3D" id="3.40.50.300">
    <property type="entry name" value="P-loop containing nucleotide triphosphate hydrolases"/>
    <property type="match status" value="1"/>
</dbReference>
<dbReference type="Pfam" id="PF13155">
    <property type="entry name" value="Toprim_2"/>
    <property type="match status" value="1"/>
</dbReference>
<dbReference type="Gene3D" id="2.20.25.180">
    <property type="match status" value="1"/>
</dbReference>
<dbReference type="STRING" id="1515439.SAMN06265784_104165"/>